<accession>A0A9P6CH64</accession>
<reference evidence="2" key="1">
    <citation type="submission" date="2020-11" db="EMBL/GenBank/DDBJ databases">
        <authorList>
            <consortium name="DOE Joint Genome Institute"/>
            <person name="Ahrendt S."/>
            <person name="Riley R."/>
            <person name="Andreopoulos W."/>
            <person name="Labutti K."/>
            <person name="Pangilinan J."/>
            <person name="Ruiz-Duenas F.J."/>
            <person name="Barrasa J.M."/>
            <person name="Sanchez-Garcia M."/>
            <person name="Camarero S."/>
            <person name="Miyauchi S."/>
            <person name="Serrano A."/>
            <person name="Linde D."/>
            <person name="Babiker R."/>
            <person name="Drula E."/>
            <person name="Ayuso-Fernandez I."/>
            <person name="Pacheco R."/>
            <person name="Padilla G."/>
            <person name="Ferreira P."/>
            <person name="Barriuso J."/>
            <person name="Kellner H."/>
            <person name="Castanera R."/>
            <person name="Alfaro M."/>
            <person name="Ramirez L."/>
            <person name="Pisabarro A.G."/>
            <person name="Kuo A."/>
            <person name="Tritt A."/>
            <person name="Lipzen A."/>
            <person name="He G."/>
            <person name="Yan M."/>
            <person name="Ng V."/>
            <person name="Cullen D."/>
            <person name="Martin F."/>
            <person name="Rosso M.-N."/>
            <person name="Henrissat B."/>
            <person name="Hibbett D."/>
            <person name="Martinez A.T."/>
            <person name="Grigoriev I.V."/>
        </authorList>
    </citation>
    <scope>NUCLEOTIDE SEQUENCE</scope>
    <source>
        <strain evidence="2">CBS 247.69</strain>
    </source>
</reference>
<proteinExistence type="predicted"/>
<dbReference type="EMBL" id="MU150277">
    <property type="protein sequence ID" value="KAF9461965.1"/>
    <property type="molecule type" value="Genomic_DNA"/>
</dbReference>
<gene>
    <name evidence="2" type="ORF">BDZ94DRAFT_771559</name>
</gene>
<name>A0A9P6CH64_9AGAR</name>
<keyword evidence="3" id="KW-1185">Reference proteome</keyword>
<organism evidence="2 3">
    <name type="scientific">Collybia nuda</name>
    <dbReference type="NCBI Taxonomy" id="64659"/>
    <lineage>
        <taxon>Eukaryota</taxon>
        <taxon>Fungi</taxon>
        <taxon>Dikarya</taxon>
        <taxon>Basidiomycota</taxon>
        <taxon>Agaricomycotina</taxon>
        <taxon>Agaricomycetes</taxon>
        <taxon>Agaricomycetidae</taxon>
        <taxon>Agaricales</taxon>
        <taxon>Tricholomatineae</taxon>
        <taxon>Clitocybaceae</taxon>
        <taxon>Collybia</taxon>
    </lineage>
</organism>
<dbReference type="Proteomes" id="UP000807353">
    <property type="component" value="Unassembled WGS sequence"/>
</dbReference>
<feature type="transmembrane region" description="Helical" evidence="1">
    <location>
        <begin position="20"/>
        <end position="43"/>
    </location>
</feature>
<evidence type="ECO:0000313" key="2">
    <source>
        <dbReference type="EMBL" id="KAF9461965.1"/>
    </source>
</evidence>
<sequence length="76" mass="8399">MSSITAQHNNILKTILVDTAFLLLSSLSPCLQTLLTIMLSTLARILIQFWVSLGPTNQPNCAPQHGQKKNGRVLHF</sequence>
<evidence type="ECO:0000313" key="3">
    <source>
        <dbReference type="Proteomes" id="UP000807353"/>
    </source>
</evidence>
<protein>
    <submittedName>
        <fullName evidence="2">Uncharacterized protein</fullName>
    </submittedName>
</protein>
<keyword evidence="1" id="KW-0472">Membrane</keyword>
<evidence type="ECO:0000256" key="1">
    <source>
        <dbReference type="SAM" id="Phobius"/>
    </source>
</evidence>
<keyword evidence="1" id="KW-1133">Transmembrane helix</keyword>
<dbReference type="AlphaFoldDB" id="A0A9P6CH64"/>
<comment type="caution">
    <text evidence="2">The sequence shown here is derived from an EMBL/GenBank/DDBJ whole genome shotgun (WGS) entry which is preliminary data.</text>
</comment>
<keyword evidence="1" id="KW-0812">Transmembrane</keyword>